<keyword evidence="1" id="KW-0805">Transcription regulation</keyword>
<protein>
    <submittedName>
        <fullName evidence="6">cAMP-binding proteins - catabolite gene activator and regulatory subunit of cAMP-dependent protein kinases</fullName>
    </submittedName>
</protein>
<name>A0A3B0UV48_9ZZZZ</name>
<dbReference type="InterPro" id="IPR014710">
    <property type="entry name" value="RmlC-like_jellyroll"/>
</dbReference>
<dbReference type="GO" id="GO:0003677">
    <property type="term" value="F:DNA binding"/>
    <property type="evidence" value="ECO:0007669"/>
    <property type="project" value="UniProtKB-KW"/>
</dbReference>
<dbReference type="PANTHER" id="PTHR24567:SF74">
    <property type="entry name" value="HTH-TYPE TRANSCRIPTIONAL REGULATOR ARCR"/>
    <property type="match status" value="1"/>
</dbReference>
<evidence type="ECO:0000256" key="2">
    <source>
        <dbReference type="ARBA" id="ARBA00023125"/>
    </source>
</evidence>
<sequence length="247" mass="28104">MNTRTHYQPVVSTQSEGQAMRMIRFLQEIPLFQGLSSQQLQSLSQDVQSRRFSRGDIIFREGDPSQLLYLVQSGQVRIYVNGLNGSETSVILLGRPGDMFGELAVIDGLPRSATAVALDTTTLYTINRENFRQRMLHNPQLALNFMKELTYRVRYNTRQMDSLATLPISQRLARKLLELAQDYGRIEANSVIIDMTMNQTNLASLIGATRESTNKFLSDFRERGLIWFEYGRITILDADALRAEVTS</sequence>
<dbReference type="InterPro" id="IPR036388">
    <property type="entry name" value="WH-like_DNA-bd_sf"/>
</dbReference>
<dbReference type="FunFam" id="1.10.10.10:FF:000019">
    <property type="entry name" value="Crp/Fnr family transcriptional regulator"/>
    <property type="match status" value="1"/>
</dbReference>
<feature type="domain" description="HTH crp-type" evidence="5">
    <location>
        <begin position="166"/>
        <end position="239"/>
    </location>
</feature>
<dbReference type="SUPFAM" id="SSF51206">
    <property type="entry name" value="cAMP-binding domain-like"/>
    <property type="match status" value="1"/>
</dbReference>
<dbReference type="Gene3D" id="2.60.120.10">
    <property type="entry name" value="Jelly Rolls"/>
    <property type="match status" value="1"/>
</dbReference>
<dbReference type="EMBL" id="UOEU01000313">
    <property type="protein sequence ID" value="VAW32033.1"/>
    <property type="molecule type" value="Genomic_DNA"/>
</dbReference>
<dbReference type="PROSITE" id="PS50042">
    <property type="entry name" value="CNMP_BINDING_3"/>
    <property type="match status" value="1"/>
</dbReference>
<feature type="domain" description="Cyclic nucleotide-binding" evidence="4">
    <location>
        <begin position="31"/>
        <end position="152"/>
    </location>
</feature>
<evidence type="ECO:0000256" key="3">
    <source>
        <dbReference type="ARBA" id="ARBA00023163"/>
    </source>
</evidence>
<evidence type="ECO:0000256" key="1">
    <source>
        <dbReference type="ARBA" id="ARBA00023015"/>
    </source>
</evidence>
<dbReference type="PROSITE" id="PS00889">
    <property type="entry name" value="CNMP_BINDING_2"/>
    <property type="match status" value="1"/>
</dbReference>
<dbReference type="SMART" id="SM00419">
    <property type="entry name" value="HTH_CRP"/>
    <property type="match status" value="1"/>
</dbReference>
<evidence type="ECO:0000313" key="6">
    <source>
        <dbReference type="EMBL" id="VAW32033.1"/>
    </source>
</evidence>
<dbReference type="Pfam" id="PF13545">
    <property type="entry name" value="HTH_Crp_2"/>
    <property type="match status" value="1"/>
</dbReference>
<dbReference type="InterPro" id="IPR050397">
    <property type="entry name" value="Env_Response_Regulators"/>
</dbReference>
<dbReference type="InterPro" id="IPR036390">
    <property type="entry name" value="WH_DNA-bd_sf"/>
</dbReference>
<dbReference type="InterPro" id="IPR000595">
    <property type="entry name" value="cNMP-bd_dom"/>
</dbReference>
<organism evidence="6">
    <name type="scientific">hydrothermal vent metagenome</name>
    <dbReference type="NCBI Taxonomy" id="652676"/>
    <lineage>
        <taxon>unclassified sequences</taxon>
        <taxon>metagenomes</taxon>
        <taxon>ecological metagenomes</taxon>
    </lineage>
</organism>
<dbReference type="SMART" id="SM00100">
    <property type="entry name" value="cNMP"/>
    <property type="match status" value="1"/>
</dbReference>
<evidence type="ECO:0000259" key="4">
    <source>
        <dbReference type="PROSITE" id="PS50042"/>
    </source>
</evidence>
<keyword evidence="3" id="KW-0804">Transcription</keyword>
<dbReference type="CDD" id="cd00038">
    <property type="entry name" value="CAP_ED"/>
    <property type="match status" value="1"/>
</dbReference>
<dbReference type="AlphaFoldDB" id="A0A3B0UV48"/>
<gene>
    <name evidence="6" type="ORF">MNBD_CHLOROFLEXI01-2707</name>
</gene>
<dbReference type="Gene3D" id="1.10.10.10">
    <property type="entry name" value="Winged helix-like DNA-binding domain superfamily/Winged helix DNA-binding domain"/>
    <property type="match status" value="1"/>
</dbReference>
<dbReference type="PANTHER" id="PTHR24567">
    <property type="entry name" value="CRP FAMILY TRANSCRIPTIONAL REGULATORY PROTEIN"/>
    <property type="match status" value="1"/>
</dbReference>
<dbReference type="Pfam" id="PF00027">
    <property type="entry name" value="cNMP_binding"/>
    <property type="match status" value="1"/>
</dbReference>
<dbReference type="SUPFAM" id="SSF46785">
    <property type="entry name" value="Winged helix' DNA-binding domain"/>
    <property type="match status" value="1"/>
</dbReference>
<reference evidence="6" key="1">
    <citation type="submission" date="2018-06" db="EMBL/GenBank/DDBJ databases">
        <authorList>
            <person name="Zhirakovskaya E."/>
        </authorList>
    </citation>
    <scope>NUCLEOTIDE SEQUENCE</scope>
</reference>
<dbReference type="GO" id="GO:0003700">
    <property type="term" value="F:DNA-binding transcription factor activity"/>
    <property type="evidence" value="ECO:0007669"/>
    <property type="project" value="TreeGrafter"/>
</dbReference>
<dbReference type="InterPro" id="IPR018488">
    <property type="entry name" value="cNMP-bd_CS"/>
</dbReference>
<evidence type="ECO:0000259" key="5">
    <source>
        <dbReference type="PROSITE" id="PS51063"/>
    </source>
</evidence>
<proteinExistence type="predicted"/>
<dbReference type="InterPro" id="IPR012318">
    <property type="entry name" value="HTH_CRP"/>
</dbReference>
<dbReference type="InterPro" id="IPR018490">
    <property type="entry name" value="cNMP-bd_dom_sf"/>
</dbReference>
<dbReference type="PRINTS" id="PR00103">
    <property type="entry name" value="CAMPKINASE"/>
</dbReference>
<accession>A0A3B0UV48</accession>
<keyword evidence="2" id="KW-0238">DNA-binding</keyword>
<dbReference type="PROSITE" id="PS51063">
    <property type="entry name" value="HTH_CRP_2"/>
    <property type="match status" value="1"/>
</dbReference>
<dbReference type="GO" id="GO:0005829">
    <property type="term" value="C:cytosol"/>
    <property type="evidence" value="ECO:0007669"/>
    <property type="project" value="TreeGrafter"/>
</dbReference>